<keyword evidence="3" id="KW-1185">Reference proteome</keyword>
<name>A0A5B7JV51_PORTR</name>
<dbReference type="Proteomes" id="UP000324222">
    <property type="component" value="Unassembled WGS sequence"/>
</dbReference>
<evidence type="ECO:0000256" key="1">
    <source>
        <dbReference type="SAM" id="Phobius"/>
    </source>
</evidence>
<organism evidence="2 3">
    <name type="scientific">Portunus trituberculatus</name>
    <name type="common">Swimming crab</name>
    <name type="synonym">Neptunus trituberculatus</name>
    <dbReference type="NCBI Taxonomy" id="210409"/>
    <lineage>
        <taxon>Eukaryota</taxon>
        <taxon>Metazoa</taxon>
        <taxon>Ecdysozoa</taxon>
        <taxon>Arthropoda</taxon>
        <taxon>Crustacea</taxon>
        <taxon>Multicrustacea</taxon>
        <taxon>Malacostraca</taxon>
        <taxon>Eumalacostraca</taxon>
        <taxon>Eucarida</taxon>
        <taxon>Decapoda</taxon>
        <taxon>Pleocyemata</taxon>
        <taxon>Brachyura</taxon>
        <taxon>Eubrachyura</taxon>
        <taxon>Portunoidea</taxon>
        <taxon>Portunidae</taxon>
        <taxon>Portuninae</taxon>
        <taxon>Portunus</taxon>
    </lineage>
</organism>
<reference evidence="2 3" key="1">
    <citation type="submission" date="2019-05" db="EMBL/GenBank/DDBJ databases">
        <title>Another draft genome of Portunus trituberculatus and its Hox gene families provides insights of decapod evolution.</title>
        <authorList>
            <person name="Jeong J.-H."/>
            <person name="Song I."/>
            <person name="Kim S."/>
            <person name="Choi T."/>
            <person name="Kim D."/>
            <person name="Ryu S."/>
            <person name="Kim W."/>
        </authorList>
    </citation>
    <scope>NUCLEOTIDE SEQUENCE [LARGE SCALE GENOMIC DNA]</scope>
    <source>
        <tissue evidence="2">Muscle</tissue>
    </source>
</reference>
<feature type="transmembrane region" description="Helical" evidence="1">
    <location>
        <begin position="67"/>
        <end position="85"/>
    </location>
</feature>
<comment type="caution">
    <text evidence="2">The sequence shown here is derived from an EMBL/GenBank/DDBJ whole genome shotgun (WGS) entry which is preliminary data.</text>
</comment>
<keyword evidence="1" id="KW-0812">Transmembrane</keyword>
<dbReference type="EMBL" id="VSRR010107834">
    <property type="protein sequence ID" value="MPC96908.1"/>
    <property type="molecule type" value="Genomic_DNA"/>
</dbReference>
<keyword evidence="1" id="KW-0472">Membrane</keyword>
<protein>
    <submittedName>
        <fullName evidence="2">Uncharacterized protein</fullName>
    </submittedName>
</protein>
<gene>
    <name evidence="2" type="ORF">E2C01_092189</name>
</gene>
<dbReference type="AlphaFoldDB" id="A0A5B7JV51"/>
<evidence type="ECO:0000313" key="3">
    <source>
        <dbReference type="Proteomes" id="UP000324222"/>
    </source>
</evidence>
<accession>A0A5B7JV51</accession>
<keyword evidence="1" id="KW-1133">Transmembrane helix</keyword>
<proteinExistence type="predicted"/>
<sequence length="104" mass="12014">MTNRHSTQTHLGAGVREKRRLFSKPLIRDSCSRLRVGTLLEEAELEDHEMDGFPNECPLIPLNTLDWIYKVPVLVFLSLNVLFLIRIMWVSGRNIGVDGKMYMN</sequence>
<evidence type="ECO:0000313" key="2">
    <source>
        <dbReference type="EMBL" id="MPC96908.1"/>
    </source>
</evidence>